<dbReference type="Proteomes" id="UP001107558">
    <property type="component" value="Chromosome 3"/>
</dbReference>
<keyword evidence="3" id="KW-1185">Reference proteome</keyword>
<gene>
    <name evidence="2" type="ORF">PVAND_002921</name>
</gene>
<evidence type="ECO:0000313" key="2">
    <source>
        <dbReference type="EMBL" id="KAG5672831.1"/>
    </source>
</evidence>
<organism evidence="2 3">
    <name type="scientific">Polypedilum vanderplanki</name>
    <name type="common">Sleeping chironomid midge</name>
    <dbReference type="NCBI Taxonomy" id="319348"/>
    <lineage>
        <taxon>Eukaryota</taxon>
        <taxon>Metazoa</taxon>
        <taxon>Ecdysozoa</taxon>
        <taxon>Arthropoda</taxon>
        <taxon>Hexapoda</taxon>
        <taxon>Insecta</taxon>
        <taxon>Pterygota</taxon>
        <taxon>Neoptera</taxon>
        <taxon>Endopterygota</taxon>
        <taxon>Diptera</taxon>
        <taxon>Nematocera</taxon>
        <taxon>Chironomoidea</taxon>
        <taxon>Chironomidae</taxon>
        <taxon>Chironominae</taxon>
        <taxon>Polypedilum</taxon>
        <taxon>Polypedilum</taxon>
    </lineage>
</organism>
<feature type="region of interest" description="Disordered" evidence="1">
    <location>
        <begin position="163"/>
        <end position="198"/>
    </location>
</feature>
<name>A0A9J6BSL5_POLVA</name>
<dbReference type="EMBL" id="JADBJN010000003">
    <property type="protein sequence ID" value="KAG5672831.1"/>
    <property type="molecule type" value="Genomic_DNA"/>
</dbReference>
<evidence type="ECO:0000256" key="1">
    <source>
        <dbReference type="SAM" id="MobiDB-lite"/>
    </source>
</evidence>
<feature type="compositionally biased region" description="Basic and acidic residues" evidence="1">
    <location>
        <begin position="169"/>
        <end position="198"/>
    </location>
</feature>
<feature type="region of interest" description="Disordered" evidence="1">
    <location>
        <begin position="236"/>
        <end position="259"/>
    </location>
</feature>
<evidence type="ECO:0008006" key="4">
    <source>
        <dbReference type="Google" id="ProtNLM"/>
    </source>
</evidence>
<protein>
    <recommendedName>
        <fullName evidence="4">Serum response factor-binding protein 1</fullName>
    </recommendedName>
</protein>
<evidence type="ECO:0000313" key="3">
    <source>
        <dbReference type="Proteomes" id="UP001107558"/>
    </source>
</evidence>
<proteinExistence type="predicted"/>
<dbReference type="OrthoDB" id="3364872at2759"/>
<comment type="caution">
    <text evidence="2">The sequence shown here is derived from an EMBL/GenBank/DDBJ whole genome shotgun (WGS) entry which is preliminary data.</text>
</comment>
<dbReference type="AlphaFoldDB" id="A0A9J6BSL5"/>
<sequence>MENKEINNKIILLRKSLKSILNQTKLNLAKKIKRENEKNSKKKNTKRKESELECFKRIKSCDVPLSLGLYPDKLIKIITNAHSIEIDRVIARILQNSLIQKTLVSLKEKYGVEVVERFLKNNEKKIKKTELKRLTTTTVTTKKKRKVSEELIEIRSEESISDNDDDTEVVVKENKPKSNESVKKQKKKEKSDVKEQQVHQVEKTIDPFFVSETGESYLATITAVGSDDENEIIDKKERSHKKSIKKSQPASSSQFQRKDIKKVVDKITAHNETTKEQDLHPSWKAKQQMKKFQIQEFKGSKIKFDDD</sequence>
<reference evidence="2" key="1">
    <citation type="submission" date="2021-03" db="EMBL/GenBank/DDBJ databases">
        <title>Chromosome level genome of the anhydrobiotic midge Polypedilum vanderplanki.</title>
        <authorList>
            <person name="Yoshida Y."/>
            <person name="Kikawada T."/>
            <person name="Gusev O."/>
        </authorList>
    </citation>
    <scope>NUCLEOTIDE SEQUENCE</scope>
    <source>
        <strain evidence="2">NIAS01</strain>
        <tissue evidence="2">Whole body or cell culture</tissue>
    </source>
</reference>
<accession>A0A9J6BSL5</accession>